<evidence type="ECO:0000313" key="2">
    <source>
        <dbReference type="EMBL" id="MTJ04802.1"/>
    </source>
</evidence>
<accession>A0A7C9LNM2</accession>
<keyword evidence="1" id="KW-0732">Signal</keyword>
<reference evidence="2 3" key="1">
    <citation type="submission" date="2019-06" db="EMBL/GenBank/DDBJ databases">
        <title>Enrichment of Autotrophic Halophilic Microorganisms from Red Sea Brine Pool Using Microbial Electrosynthesis System.</title>
        <authorList>
            <person name="Alqahtani M.F."/>
            <person name="Bajracharya S."/>
            <person name="Katuri K.P."/>
            <person name="Ali M."/>
            <person name="Saikaly P.E."/>
        </authorList>
    </citation>
    <scope>NUCLEOTIDE SEQUENCE [LARGE SCALE GENOMIC DNA]</scope>
    <source>
        <strain evidence="2">MES6</strain>
    </source>
</reference>
<proteinExistence type="predicted"/>
<dbReference type="Pfam" id="PF04314">
    <property type="entry name" value="PCuAC"/>
    <property type="match status" value="1"/>
</dbReference>
<name>A0A7C9LNM2_9RHOB</name>
<dbReference type="Gene3D" id="2.60.40.1890">
    <property type="entry name" value="PCu(A)C copper chaperone"/>
    <property type="match status" value="1"/>
</dbReference>
<dbReference type="RefSeq" id="WP_026758650.1">
    <property type="nucleotide sequence ID" value="NZ_VENJ01000011.1"/>
</dbReference>
<dbReference type="SUPFAM" id="SSF110087">
    <property type="entry name" value="DR1885-like metal-binding protein"/>
    <property type="match status" value="1"/>
</dbReference>
<evidence type="ECO:0000256" key="1">
    <source>
        <dbReference type="SAM" id="SignalP"/>
    </source>
</evidence>
<evidence type="ECO:0000313" key="3">
    <source>
        <dbReference type="Proteomes" id="UP000483078"/>
    </source>
</evidence>
<organism evidence="2 3">
    <name type="scientific">Sediminimonas qiaohouensis</name>
    <dbReference type="NCBI Taxonomy" id="552061"/>
    <lineage>
        <taxon>Bacteria</taxon>
        <taxon>Pseudomonadati</taxon>
        <taxon>Pseudomonadota</taxon>
        <taxon>Alphaproteobacteria</taxon>
        <taxon>Rhodobacterales</taxon>
        <taxon>Roseobacteraceae</taxon>
        <taxon>Sediminimonas</taxon>
    </lineage>
</organism>
<feature type="chain" id="PRO_5028914329" evidence="1">
    <location>
        <begin position="23"/>
        <end position="163"/>
    </location>
</feature>
<dbReference type="AlphaFoldDB" id="A0A7C9LNM2"/>
<dbReference type="PANTHER" id="PTHR36302">
    <property type="entry name" value="BLR7088 PROTEIN"/>
    <property type="match status" value="1"/>
</dbReference>
<gene>
    <name evidence="2" type="ORF">FH759_08950</name>
</gene>
<sequence length="163" mass="17410">MSFKSTVMAAAAVCAMALPAWAEGITVNDPYARASAMMSTSGAAFMMIKNETGQDDRLIGAASPVAEVVQLHTHKEDENGVMRMIHVEEGFALPKDGMIAMQRGGHHVMFMGIGEPFEQGDMIPLTLTFEKAGDVQVEVPVDLERKPGQGMMNHGNMQGGSGN</sequence>
<dbReference type="PANTHER" id="PTHR36302:SF1">
    <property type="entry name" value="COPPER CHAPERONE PCU(A)C"/>
    <property type="match status" value="1"/>
</dbReference>
<dbReference type="InterPro" id="IPR007410">
    <property type="entry name" value="LpqE-like"/>
</dbReference>
<dbReference type="Proteomes" id="UP000483078">
    <property type="component" value="Unassembled WGS sequence"/>
</dbReference>
<feature type="signal peptide" evidence="1">
    <location>
        <begin position="1"/>
        <end position="22"/>
    </location>
</feature>
<protein>
    <submittedName>
        <fullName evidence="2">Copper chaperone PCu(A)C</fullName>
    </submittedName>
</protein>
<dbReference type="InterPro" id="IPR036182">
    <property type="entry name" value="PCuAC_sf"/>
</dbReference>
<comment type="caution">
    <text evidence="2">The sequence shown here is derived from an EMBL/GenBank/DDBJ whole genome shotgun (WGS) entry which is preliminary data.</text>
</comment>
<dbReference type="InterPro" id="IPR058248">
    <property type="entry name" value="Lxx211020-like"/>
</dbReference>
<dbReference type="EMBL" id="VENJ01000011">
    <property type="protein sequence ID" value="MTJ04802.1"/>
    <property type="molecule type" value="Genomic_DNA"/>
</dbReference>